<gene>
    <name evidence="2" type="ORF">PVAP13_2NG048250</name>
</gene>
<proteinExistence type="predicted"/>
<evidence type="ECO:0000313" key="3">
    <source>
        <dbReference type="Proteomes" id="UP000823388"/>
    </source>
</evidence>
<feature type="compositionally biased region" description="Basic residues" evidence="1">
    <location>
        <begin position="90"/>
        <end position="106"/>
    </location>
</feature>
<feature type="region of interest" description="Disordered" evidence="1">
    <location>
        <begin position="1"/>
        <end position="23"/>
    </location>
</feature>
<keyword evidence="3" id="KW-1185">Reference proteome</keyword>
<evidence type="ECO:0000256" key="1">
    <source>
        <dbReference type="SAM" id="MobiDB-lite"/>
    </source>
</evidence>
<dbReference type="AlphaFoldDB" id="A0A8T0VBP0"/>
<sequence>MRPDPLASHHIATRRTRHEVPRPVGKKSRVLLFHRATPVRIRQGVADRGGYRKDPRLSLGGGESRGLRRHPPSHHGMDMPRIPMDDGRVVHRRLGSRGSRWRRRRRQLRWRRRRSFRSRRRRRCRHRTTPVHLHRLSVPRRRRCRRRTTPGHLHRLSVPRRCRERHRGRAWRSRRHRVRARHDRRSGGRTWRDCGHWGRARRSRDHREQCQCTGKTCRERTDRKRWLNHRVSRKQRLQLGVRRRCGGGGVGEIRLVKDDVSGDQDAARGEVKASVPLVVRGVTKKHTTSRAGR</sequence>
<name>A0A8T0VBP0_PANVG</name>
<organism evidence="2 3">
    <name type="scientific">Panicum virgatum</name>
    <name type="common">Blackwell switchgrass</name>
    <dbReference type="NCBI Taxonomy" id="38727"/>
    <lineage>
        <taxon>Eukaryota</taxon>
        <taxon>Viridiplantae</taxon>
        <taxon>Streptophyta</taxon>
        <taxon>Embryophyta</taxon>
        <taxon>Tracheophyta</taxon>
        <taxon>Spermatophyta</taxon>
        <taxon>Magnoliopsida</taxon>
        <taxon>Liliopsida</taxon>
        <taxon>Poales</taxon>
        <taxon>Poaceae</taxon>
        <taxon>PACMAD clade</taxon>
        <taxon>Panicoideae</taxon>
        <taxon>Panicodae</taxon>
        <taxon>Paniceae</taxon>
        <taxon>Panicinae</taxon>
        <taxon>Panicum</taxon>
        <taxon>Panicum sect. Hiantes</taxon>
    </lineage>
</organism>
<protein>
    <submittedName>
        <fullName evidence="2">Uncharacterized protein</fullName>
    </submittedName>
</protein>
<comment type="caution">
    <text evidence="2">The sequence shown here is derived from an EMBL/GenBank/DDBJ whole genome shotgun (WGS) entry which is preliminary data.</text>
</comment>
<feature type="compositionally biased region" description="Basic and acidic residues" evidence="1">
    <location>
        <begin position="75"/>
        <end position="89"/>
    </location>
</feature>
<accession>A0A8T0VBP0</accession>
<feature type="region of interest" description="Disordered" evidence="1">
    <location>
        <begin position="46"/>
        <end position="106"/>
    </location>
</feature>
<reference evidence="2 3" key="1">
    <citation type="submission" date="2020-05" db="EMBL/GenBank/DDBJ databases">
        <title>WGS assembly of Panicum virgatum.</title>
        <authorList>
            <person name="Lovell J.T."/>
            <person name="Jenkins J."/>
            <person name="Shu S."/>
            <person name="Juenger T.E."/>
            <person name="Schmutz J."/>
        </authorList>
    </citation>
    <scope>NUCLEOTIDE SEQUENCE [LARGE SCALE GENOMIC DNA]</scope>
    <source>
        <strain evidence="3">cv. AP13</strain>
    </source>
</reference>
<dbReference type="Proteomes" id="UP000823388">
    <property type="component" value="Chromosome 2N"/>
</dbReference>
<evidence type="ECO:0000313" key="2">
    <source>
        <dbReference type="EMBL" id="KAG2631805.1"/>
    </source>
</evidence>
<dbReference type="EMBL" id="CM029040">
    <property type="protein sequence ID" value="KAG2631805.1"/>
    <property type="molecule type" value="Genomic_DNA"/>
</dbReference>